<proteinExistence type="predicted"/>
<comment type="caution">
    <text evidence="1">The sequence shown here is derived from an EMBL/GenBank/DDBJ whole genome shotgun (WGS) entry which is preliminary data.</text>
</comment>
<gene>
    <name evidence="1" type="ORF">MILVUS5_LOCUS14266</name>
</gene>
<dbReference type="EMBL" id="CASHSV030000076">
    <property type="protein sequence ID" value="CAJ2645358.1"/>
    <property type="molecule type" value="Genomic_DNA"/>
</dbReference>
<keyword evidence="2" id="KW-1185">Reference proteome</keyword>
<name>A0ACB0JN30_TRIPR</name>
<accession>A0ACB0JN30</accession>
<evidence type="ECO:0000313" key="2">
    <source>
        <dbReference type="Proteomes" id="UP001177021"/>
    </source>
</evidence>
<protein>
    <submittedName>
        <fullName evidence="1">Uncharacterized protein</fullName>
    </submittedName>
</protein>
<organism evidence="1 2">
    <name type="scientific">Trifolium pratense</name>
    <name type="common">Red clover</name>
    <dbReference type="NCBI Taxonomy" id="57577"/>
    <lineage>
        <taxon>Eukaryota</taxon>
        <taxon>Viridiplantae</taxon>
        <taxon>Streptophyta</taxon>
        <taxon>Embryophyta</taxon>
        <taxon>Tracheophyta</taxon>
        <taxon>Spermatophyta</taxon>
        <taxon>Magnoliopsida</taxon>
        <taxon>eudicotyledons</taxon>
        <taxon>Gunneridae</taxon>
        <taxon>Pentapetalae</taxon>
        <taxon>rosids</taxon>
        <taxon>fabids</taxon>
        <taxon>Fabales</taxon>
        <taxon>Fabaceae</taxon>
        <taxon>Papilionoideae</taxon>
        <taxon>50 kb inversion clade</taxon>
        <taxon>NPAAA clade</taxon>
        <taxon>Hologalegina</taxon>
        <taxon>IRL clade</taxon>
        <taxon>Trifolieae</taxon>
        <taxon>Trifolium</taxon>
    </lineage>
</organism>
<dbReference type="Proteomes" id="UP001177021">
    <property type="component" value="Unassembled WGS sequence"/>
</dbReference>
<reference evidence="1" key="1">
    <citation type="submission" date="2023-10" db="EMBL/GenBank/DDBJ databases">
        <authorList>
            <person name="Rodriguez Cubillos JULIANA M."/>
            <person name="De Vega J."/>
        </authorList>
    </citation>
    <scope>NUCLEOTIDE SEQUENCE</scope>
</reference>
<evidence type="ECO:0000313" key="1">
    <source>
        <dbReference type="EMBL" id="CAJ2645358.1"/>
    </source>
</evidence>
<sequence>MDGHDEKEVARATWCKLAGAICSLLAGAILFSLWAWLARGLGCTCVAWLHLSDAGKTYYCFRFDTGWCFVCYRGWCGFLSNLFKLRGFVQIVALSLQNFVLFCRSDAGSLMFRQQG</sequence>